<evidence type="ECO:0000313" key="1">
    <source>
        <dbReference type="EMBL" id="MFN0297785.1"/>
    </source>
</evidence>
<accession>A0ABW9JTG1</accession>
<comment type="caution">
    <text evidence="1">The sequence shown here is derived from an EMBL/GenBank/DDBJ whole genome shotgun (WGS) entry which is preliminary data.</text>
</comment>
<gene>
    <name evidence="1" type="ORF">ACKVE0_09660</name>
</gene>
<evidence type="ECO:0000313" key="2">
    <source>
        <dbReference type="Proteomes" id="UP001632339"/>
    </source>
</evidence>
<dbReference type="RefSeq" id="WP_409140337.1">
    <property type="nucleotide sequence ID" value="NZ_JBJXCW010000008.1"/>
</dbReference>
<keyword evidence="2" id="KW-1185">Reference proteome</keyword>
<organism evidence="1 2">
    <name type="scientific">Acinetobacter albensis</name>
    <dbReference type="NCBI Taxonomy" id="1673609"/>
    <lineage>
        <taxon>Bacteria</taxon>
        <taxon>Pseudomonadati</taxon>
        <taxon>Pseudomonadota</taxon>
        <taxon>Gammaproteobacteria</taxon>
        <taxon>Moraxellales</taxon>
        <taxon>Moraxellaceae</taxon>
        <taxon>Acinetobacter</taxon>
    </lineage>
</organism>
<sequence>MKQSQRKLVAPMSQWTIEQDIYLIESSALNLNELCKHLPYTEDQIRQRKQTLGLIRRERQMRPFK</sequence>
<dbReference type="EMBL" id="JBJXCW010000008">
    <property type="protein sequence ID" value="MFN0297785.1"/>
    <property type="molecule type" value="Genomic_DNA"/>
</dbReference>
<name>A0ABW9JTG1_9GAMM</name>
<protein>
    <submittedName>
        <fullName evidence="1">Acyl-CoA thioesterase</fullName>
    </submittedName>
</protein>
<proteinExistence type="predicted"/>
<reference evidence="1 2" key="1">
    <citation type="submission" date="2024-12" db="EMBL/GenBank/DDBJ databases">
        <title>C001-4G Acinetobacter sp. assembled genome.</title>
        <authorList>
            <person name="D'Arcy K."/>
            <person name="Kingdon A.D.H."/>
            <person name="Breen A."/>
            <person name="Mckeown C."/>
            <person name="Allman E."/>
            <person name="Sharma P."/>
            <person name="Mcleman A."/>
            <person name="Roberts A.P."/>
        </authorList>
    </citation>
    <scope>NUCLEOTIDE SEQUENCE [LARGE SCALE GENOMIC DNA]</scope>
    <source>
        <strain evidence="1 2">C1-4G</strain>
    </source>
</reference>
<dbReference type="Proteomes" id="UP001632339">
    <property type="component" value="Unassembled WGS sequence"/>
</dbReference>